<dbReference type="STRING" id="1220495.SAMN05216288_3905"/>
<protein>
    <submittedName>
        <fullName evidence="2">Uncharacterized protein</fullName>
    </submittedName>
</protein>
<evidence type="ECO:0000313" key="2">
    <source>
        <dbReference type="EMBL" id="SHM58595.1"/>
    </source>
</evidence>
<evidence type="ECO:0000256" key="1">
    <source>
        <dbReference type="SAM" id="MobiDB-lite"/>
    </source>
</evidence>
<sequence length="77" mass="8522">MGIALPCPRTVKSLFLRALQRHAAILAAITRHTQLRANTNGAHLPPRPANRGIDLQSGSHNKSGHGHRVNFWSNLLW</sequence>
<feature type="region of interest" description="Disordered" evidence="1">
    <location>
        <begin position="37"/>
        <end position="67"/>
    </location>
</feature>
<reference evidence="3" key="1">
    <citation type="submission" date="2016-11" db="EMBL/GenBank/DDBJ databases">
        <authorList>
            <person name="Varghese N."/>
            <person name="Submissions S."/>
        </authorList>
    </citation>
    <scope>NUCLEOTIDE SEQUENCE [LARGE SCALE GENOMIC DNA]</scope>
    <source>
        <strain evidence="3">CECT 8089</strain>
    </source>
</reference>
<evidence type="ECO:0000313" key="3">
    <source>
        <dbReference type="Proteomes" id="UP000184305"/>
    </source>
</evidence>
<dbReference type="Proteomes" id="UP000184305">
    <property type="component" value="Unassembled WGS sequence"/>
</dbReference>
<organism evidence="2 3">
    <name type="scientific">Phytopseudomonas punonensis</name>
    <dbReference type="NCBI Taxonomy" id="1220495"/>
    <lineage>
        <taxon>Bacteria</taxon>
        <taxon>Pseudomonadati</taxon>
        <taxon>Pseudomonadota</taxon>
        <taxon>Gammaproteobacteria</taxon>
        <taxon>Pseudomonadales</taxon>
        <taxon>Pseudomonadaceae</taxon>
        <taxon>Phytopseudomonas</taxon>
    </lineage>
</organism>
<dbReference type="EMBL" id="FRBQ01000006">
    <property type="protein sequence ID" value="SHM58595.1"/>
    <property type="molecule type" value="Genomic_DNA"/>
</dbReference>
<proteinExistence type="predicted"/>
<name>A0A1M7K063_9GAMM</name>
<dbReference type="AlphaFoldDB" id="A0A1M7K063"/>
<gene>
    <name evidence="2" type="ORF">SAMN05216288_3905</name>
</gene>
<accession>A0A1M7K063</accession>
<keyword evidence="3" id="KW-1185">Reference proteome</keyword>